<dbReference type="NCBIfam" id="NF003673">
    <property type="entry name" value="PRK05298.1"/>
    <property type="match status" value="1"/>
</dbReference>
<comment type="similarity">
    <text evidence="2 12 13">Belongs to the UvrB family.</text>
</comment>
<evidence type="ECO:0000256" key="4">
    <source>
        <dbReference type="ARBA" id="ARBA00022741"/>
    </source>
</evidence>
<keyword evidence="8 12" id="KW-0267">Excision nuclease</keyword>
<keyword evidence="19" id="KW-1185">Reference proteome</keyword>
<dbReference type="InterPro" id="IPR001943">
    <property type="entry name" value="UVR_dom"/>
</dbReference>
<evidence type="ECO:0000256" key="10">
    <source>
        <dbReference type="ARBA" id="ARBA00026033"/>
    </source>
</evidence>
<evidence type="ECO:0000256" key="13">
    <source>
        <dbReference type="RuleBase" id="RU003587"/>
    </source>
</evidence>
<organism evidence="18 19">
    <name type="scientific">Paenibacillus lutimineralis</name>
    <dbReference type="NCBI Taxonomy" id="2707005"/>
    <lineage>
        <taxon>Bacteria</taxon>
        <taxon>Bacillati</taxon>
        <taxon>Bacillota</taxon>
        <taxon>Bacilli</taxon>
        <taxon>Bacillales</taxon>
        <taxon>Paenibacillaceae</taxon>
        <taxon>Paenibacillus</taxon>
    </lineage>
</organism>
<evidence type="ECO:0000256" key="2">
    <source>
        <dbReference type="ARBA" id="ARBA00008533"/>
    </source>
</evidence>
<evidence type="ECO:0000256" key="5">
    <source>
        <dbReference type="ARBA" id="ARBA00022763"/>
    </source>
</evidence>
<feature type="coiled-coil region" evidence="14">
    <location>
        <begin position="624"/>
        <end position="651"/>
    </location>
</feature>
<dbReference type="InterPro" id="IPR014001">
    <property type="entry name" value="Helicase_ATP-bd"/>
</dbReference>
<protein>
    <recommendedName>
        <fullName evidence="11 12">UvrABC system protein B</fullName>
        <shortName evidence="12">Protein UvrB</shortName>
    </recommendedName>
    <alternativeName>
        <fullName evidence="12">Excinuclease ABC subunit B</fullName>
    </alternativeName>
</protein>
<dbReference type="NCBIfam" id="TIGR00631">
    <property type="entry name" value="uvrb"/>
    <property type="match status" value="1"/>
</dbReference>
<keyword evidence="3 12" id="KW-0963">Cytoplasm</keyword>
<evidence type="ECO:0000313" key="18">
    <source>
        <dbReference type="EMBL" id="AZS17533.1"/>
    </source>
</evidence>
<evidence type="ECO:0000313" key="19">
    <source>
        <dbReference type="Proteomes" id="UP000270678"/>
    </source>
</evidence>
<dbReference type="GO" id="GO:0006289">
    <property type="term" value="P:nucleotide-excision repair"/>
    <property type="evidence" value="ECO:0007669"/>
    <property type="project" value="UniProtKB-UniRule"/>
</dbReference>
<evidence type="ECO:0000256" key="9">
    <source>
        <dbReference type="ARBA" id="ARBA00023204"/>
    </source>
</evidence>
<dbReference type="InterPro" id="IPR036876">
    <property type="entry name" value="UVR_dom_sf"/>
</dbReference>
<evidence type="ECO:0000256" key="6">
    <source>
        <dbReference type="ARBA" id="ARBA00022769"/>
    </source>
</evidence>
<evidence type="ECO:0000259" key="15">
    <source>
        <dbReference type="PROSITE" id="PS50151"/>
    </source>
</evidence>
<dbReference type="CDD" id="cd17916">
    <property type="entry name" value="DEXHc_UvrB"/>
    <property type="match status" value="1"/>
</dbReference>
<dbReference type="PROSITE" id="PS51192">
    <property type="entry name" value="HELICASE_ATP_BIND_1"/>
    <property type="match status" value="1"/>
</dbReference>
<feature type="short sequence motif" description="Beta-hairpin" evidence="12">
    <location>
        <begin position="98"/>
        <end position="121"/>
    </location>
</feature>
<name>A0A3S9V4Q0_9BACL</name>
<dbReference type="KEGG" id="plut:EI981_25960"/>
<comment type="domain">
    <text evidence="12">The beta-hairpin motif is involved in DNA binding.</text>
</comment>
<dbReference type="EMBL" id="CP034346">
    <property type="protein sequence ID" value="AZS17533.1"/>
    <property type="molecule type" value="Genomic_DNA"/>
</dbReference>
<dbReference type="Pfam" id="PF12344">
    <property type="entry name" value="UvrB"/>
    <property type="match status" value="1"/>
</dbReference>
<keyword evidence="9 12" id="KW-0234">DNA repair</keyword>
<keyword evidence="7 12" id="KW-0067">ATP-binding</keyword>
<keyword evidence="12 13" id="KW-0742">SOS response</keyword>
<evidence type="ECO:0000256" key="12">
    <source>
        <dbReference type="HAMAP-Rule" id="MF_00204"/>
    </source>
</evidence>
<dbReference type="Gene3D" id="3.40.50.300">
    <property type="entry name" value="P-loop containing nucleotide triphosphate hydrolases"/>
    <property type="match status" value="3"/>
</dbReference>
<dbReference type="SUPFAM" id="SSF52540">
    <property type="entry name" value="P-loop containing nucleoside triphosphate hydrolases"/>
    <property type="match status" value="2"/>
</dbReference>
<dbReference type="Pfam" id="PF00271">
    <property type="entry name" value="Helicase_C"/>
    <property type="match status" value="1"/>
</dbReference>
<reference evidence="19" key="1">
    <citation type="submission" date="2018-12" db="EMBL/GenBank/DDBJ databases">
        <title>Complete genome sequence of Paenibacillus sp. MBLB1234.</title>
        <authorList>
            <person name="Nam Y.-D."/>
            <person name="Kang J."/>
            <person name="Chung W.-H."/>
            <person name="Park Y.S."/>
        </authorList>
    </citation>
    <scope>NUCLEOTIDE SEQUENCE [LARGE SCALE GENOMIC DNA]</scope>
    <source>
        <strain evidence="19">MBLB1234</strain>
    </source>
</reference>
<keyword evidence="14" id="KW-0175">Coiled coil</keyword>
<evidence type="ECO:0000256" key="3">
    <source>
        <dbReference type="ARBA" id="ARBA00022490"/>
    </source>
</evidence>
<dbReference type="RefSeq" id="WP_127003162.1">
    <property type="nucleotide sequence ID" value="NZ_CP034346.1"/>
</dbReference>
<dbReference type="GO" id="GO:0009432">
    <property type="term" value="P:SOS response"/>
    <property type="evidence" value="ECO:0007669"/>
    <property type="project" value="UniProtKB-UniRule"/>
</dbReference>
<keyword evidence="4 12" id="KW-0547">Nucleotide-binding</keyword>
<comment type="subunit">
    <text evidence="10 12 13">Forms a heterotetramer with UvrA during the search for lesions. Interacts with UvrC in an incision complex.</text>
</comment>
<dbReference type="SMART" id="SM00490">
    <property type="entry name" value="HELICc"/>
    <property type="match status" value="1"/>
</dbReference>
<dbReference type="SMART" id="SM00487">
    <property type="entry name" value="DEXDc"/>
    <property type="match status" value="1"/>
</dbReference>
<gene>
    <name evidence="12 18" type="primary">uvrB</name>
    <name evidence="18" type="ORF">EI981_25960</name>
</gene>
<accession>A0A3S9V4Q0</accession>
<dbReference type="Gene3D" id="4.10.860.10">
    <property type="entry name" value="UVR domain"/>
    <property type="match status" value="1"/>
</dbReference>
<dbReference type="Pfam" id="PF17757">
    <property type="entry name" value="UvrB_inter"/>
    <property type="match status" value="1"/>
</dbReference>
<dbReference type="CDD" id="cd18790">
    <property type="entry name" value="SF2_C_UvrB"/>
    <property type="match status" value="1"/>
</dbReference>
<feature type="domain" description="UVR" evidence="15">
    <location>
        <begin position="628"/>
        <end position="663"/>
    </location>
</feature>
<dbReference type="GO" id="GO:0003677">
    <property type="term" value="F:DNA binding"/>
    <property type="evidence" value="ECO:0007669"/>
    <property type="project" value="UniProtKB-UniRule"/>
</dbReference>
<dbReference type="InterPro" id="IPR006935">
    <property type="entry name" value="Helicase/UvrB_N"/>
</dbReference>
<dbReference type="InterPro" id="IPR004807">
    <property type="entry name" value="UvrB"/>
</dbReference>
<dbReference type="PROSITE" id="PS51194">
    <property type="entry name" value="HELICASE_CTER"/>
    <property type="match status" value="1"/>
</dbReference>
<dbReference type="HAMAP" id="MF_00204">
    <property type="entry name" value="UvrB"/>
    <property type="match status" value="1"/>
</dbReference>
<dbReference type="GO" id="GO:0005737">
    <property type="term" value="C:cytoplasm"/>
    <property type="evidence" value="ECO:0007669"/>
    <property type="project" value="UniProtKB-SubCell"/>
</dbReference>
<dbReference type="GO" id="GO:0016887">
    <property type="term" value="F:ATP hydrolysis activity"/>
    <property type="evidence" value="ECO:0007669"/>
    <property type="project" value="InterPro"/>
</dbReference>
<proteinExistence type="inferred from homology"/>
<feature type="domain" description="Helicase ATP-binding" evidence="16">
    <location>
        <begin position="32"/>
        <end position="166"/>
    </location>
</feature>
<dbReference type="OrthoDB" id="9806651at2"/>
<feature type="domain" description="Helicase C-terminal" evidence="17">
    <location>
        <begin position="436"/>
        <end position="602"/>
    </location>
</feature>
<dbReference type="Pfam" id="PF02151">
    <property type="entry name" value="UVR"/>
    <property type="match status" value="1"/>
</dbReference>
<dbReference type="SUPFAM" id="SSF46600">
    <property type="entry name" value="C-terminal UvrC-binding domain of UvrB"/>
    <property type="match status" value="1"/>
</dbReference>
<dbReference type="InterPro" id="IPR041471">
    <property type="entry name" value="UvrB_inter"/>
</dbReference>
<evidence type="ECO:0000256" key="11">
    <source>
        <dbReference type="ARBA" id="ARBA00029504"/>
    </source>
</evidence>
<dbReference type="PANTHER" id="PTHR24029">
    <property type="entry name" value="UVRABC SYSTEM PROTEIN B"/>
    <property type="match status" value="1"/>
</dbReference>
<keyword evidence="5 12" id="KW-0227">DNA damage</keyword>
<dbReference type="AlphaFoldDB" id="A0A3S9V4Q0"/>
<dbReference type="Pfam" id="PF04851">
    <property type="entry name" value="ResIII"/>
    <property type="match status" value="1"/>
</dbReference>
<evidence type="ECO:0000256" key="8">
    <source>
        <dbReference type="ARBA" id="ARBA00022881"/>
    </source>
</evidence>
<dbReference type="GO" id="GO:0005524">
    <property type="term" value="F:ATP binding"/>
    <property type="evidence" value="ECO:0007669"/>
    <property type="project" value="UniProtKB-UniRule"/>
</dbReference>
<dbReference type="InterPro" id="IPR024759">
    <property type="entry name" value="UvrB_YAD/RRR_dom"/>
</dbReference>
<evidence type="ECO:0000256" key="14">
    <source>
        <dbReference type="SAM" id="Coils"/>
    </source>
</evidence>
<evidence type="ECO:0000256" key="7">
    <source>
        <dbReference type="ARBA" id="ARBA00022840"/>
    </source>
</evidence>
<sequence>MSDIVFNDNKFEVVSEYKLQGDQPTAVEELVEGVKMGEKYQTLLGATGTGKTFTIANTIAKLNRPTLVIAHNKTLAAQLASEFKEFFPHNSVDYFVSYYDYYQPEAYIPSSDTYIEKDSSINEEIDKLRHSATSSLFERRDVIIVASVSCIYGLGSPMEYRDLVLSLRIGMEKPRNQILSRLVDIQYQRNDINFVRGTFRVRGDVLEIFPASKGEQAIRVEFFGDEIDRITEIDVLTGELIGERDHVAIFPASHFVTQEETMKAALVNIERELEERLELLRSQGKLLEAQRLEQRTRYDIEMMKEVGFCSGIENYSGPLTFRERGATPYTLMDYFPDDMLIVVDESHVTLPQIRAMYNGDQARKNVLVDHGFRLPSALDNRPLRFEEFEEKAGQMIFVSATPGPYELEHCDTMTQQIIRPTGLLDPVIEVRPTKGQIDDLIGEINERIAKDERVLVTTLTKKMSEDLTDYLKEIGIKVRYLHSDIKTLERMSILRDLRLGTFHVLIGINLLREGLDLPEVSLVAILDADKEGFLRSERSLIQTIGRAARNSEGRVLMYGDHITESMDRAIKETERRRSIQIAYNEKHGITPQTIRKKVRDVIEATKVAESKSDYLADAKGKMSKRDRESMIKRLEAEMKEAAKNLQFERAAELRDAILELKAE</sequence>
<evidence type="ECO:0000259" key="16">
    <source>
        <dbReference type="PROSITE" id="PS51192"/>
    </source>
</evidence>
<keyword evidence="6 12" id="KW-0228">DNA excision</keyword>
<dbReference type="PANTHER" id="PTHR24029:SF0">
    <property type="entry name" value="UVRABC SYSTEM PROTEIN B"/>
    <property type="match status" value="1"/>
</dbReference>
<evidence type="ECO:0000256" key="1">
    <source>
        <dbReference type="ARBA" id="ARBA00004496"/>
    </source>
</evidence>
<feature type="coiled-coil region" evidence="14">
    <location>
        <begin position="263"/>
        <end position="290"/>
    </location>
</feature>
<comment type="function">
    <text evidence="12">The UvrABC repair system catalyzes the recognition and processing of DNA lesions. A damage recognition complex composed of 2 UvrA and 2 UvrB subunits scans DNA for abnormalities. Upon binding of the UvrA(2)B(2) complex to a putative damaged site, the DNA wraps around one UvrB monomer. DNA wrap is dependent on ATP binding by UvrB and probably causes local melting of the DNA helix, facilitating insertion of UvrB beta-hairpin between the DNA strands. Then UvrB probes one DNA strand for the presence of a lesion. If a lesion is found the UvrA subunits dissociate and the UvrB-DNA preincision complex is formed. This complex is subsequently bound by UvrC and the second UvrB is released. If no lesion is found, the DNA wraps around the other UvrB subunit that will check the other stand for damage.</text>
</comment>
<dbReference type="PROSITE" id="PS50151">
    <property type="entry name" value="UVR"/>
    <property type="match status" value="1"/>
</dbReference>
<dbReference type="GO" id="GO:0009381">
    <property type="term" value="F:excinuclease ABC activity"/>
    <property type="evidence" value="ECO:0007669"/>
    <property type="project" value="UniProtKB-UniRule"/>
</dbReference>
<comment type="subcellular location">
    <subcellularLocation>
        <location evidence="1 12 13">Cytoplasm</location>
    </subcellularLocation>
</comment>
<dbReference type="Proteomes" id="UP000270678">
    <property type="component" value="Chromosome"/>
</dbReference>
<feature type="binding site" evidence="12">
    <location>
        <begin position="45"/>
        <end position="52"/>
    </location>
    <ligand>
        <name>ATP</name>
        <dbReference type="ChEBI" id="CHEBI:30616"/>
    </ligand>
</feature>
<dbReference type="InterPro" id="IPR027417">
    <property type="entry name" value="P-loop_NTPase"/>
</dbReference>
<dbReference type="GO" id="GO:0009380">
    <property type="term" value="C:excinuclease repair complex"/>
    <property type="evidence" value="ECO:0007669"/>
    <property type="project" value="InterPro"/>
</dbReference>
<evidence type="ECO:0000259" key="17">
    <source>
        <dbReference type="PROSITE" id="PS51194"/>
    </source>
</evidence>
<dbReference type="InterPro" id="IPR001650">
    <property type="entry name" value="Helicase_C-like"/>
</dbReference>